<reference evidence="4 5" key="1">
    <citation type="submission" date="2019-12" db="EMBL/GenBank/DDBJ databases">
        <title>Novel species isolated from a subtropical stream in China.</title>
        <authorList>
            <person name="Lu H."/>
        </authorList>
    </citation>
    <scope>NUCLEOTIDE SEQUENCE [LARGE SCALE GENOMIC DNA]</scope>
    <source>
        <strain evidence="4 5">FT134W</strain>
    </source>
</reference>
<dbReference type="InterPro" id="IPR015424">
    <property type="entry name" value="PyrdxlP-dep_Trfase"/>
</dbReference>
<feature type="domain" description="Aminotransferase class V" evidence="3">
    <location>
        <begin position="97"/>
        <end position="376"/>
    </location>
</feature>
<dbReference type="AlphaFoldDB" id="A0A7X4H651"/>
<keyword evidence="4" id="KW-0032">Aminotransferase</keyword>
<proteinExistence type="predicted"/>
<dbReference type="Pfam" id="PF00266">
    <property type="entry name" value="Aminotran_5"/>
    <property type="match status" value="1"/>
</dbReference>
<evidence type="ECO:0000256" key="1">
    <source>
        <dbReference type="ARBA" id="ARBA00022898"/>
    </source>
</evidence>
<dbReference type="InterPro" id="IPR015422">
    <property type="entry name" value="PyrdxlP-dep_Trfase_small"/>
</dbReference>
<dbReference type="Proteomes" id="UP000469734">
    <property type="component" value="Unassembled WGS sequence"/>
</dbReference>
<dbReference type="InterPro" id="IPR006311">
    <property type="entry name" value="TAT_signal"/>
</dbReference>
<keyword evidence="1" id="KW-0663">Pyridoxal phosphate</keyword>
<dbReference type="PANTHER" id="PTHR43092:SF6">
    <property type="entry name" value="BLR1280 PROTEIN"/>
    <property type="match status" value="1"/>
</dbReference>
<keyword evidence="4" id="KW-0808">Transferase</keyword>
<organism evidence="4 5">
    <name type="scientific">Duganella margarita</name>
    <dbReference type="NCBI Taxonomy" id="2692170"/>
    <lineage>
        <taxon>Bacteria</taxon>
        <taxon>Pseudomonadati</taxon>
        <taxon>Pseudomonadota</taxon>
        <taxon>Betaproteobacteria</taxon>
        <taxon>Burkholderiales</taxon>
        <taxon>Oxalobacteraceae</taxon>
        <taxon>Telluria group</taxon>
        <taxon>Duganella</taxon>
    </lineage>
</organism>
<dbReference type="EMBL" id="WWCR01000040">
    <property type="protein sequence ID" value="MYM75511.1"/>
    <property type="molecule type" value="Genomic_DNA"/>
</dbReference>
<evidence type="ECO:0000256" key="2">
    <source>
        <dbReference type="SAM" id="SignalP"/>
    </source>
</evidence>
<dbReference type="GO" id="GO:0008483">
    <property type="term" value="F:transaminase activity"/>
    <property type="evidence" value="ECO:0007669"/>
    <property type="project" value="UniProtKB-KW"/>
</dbReference>
<keyword evidence="2" id="KW-0732">Signal</keyword>
<dbReference type="Gene3D" id="3.90.1150.10">
    <property type="entry name" value="Aspartate Aminotransferase, domain 1"/>
    <property type="match status" value="1"/>
</dbReference>
<accession>A0A7X4H651</accession>
<name>A0A7X4H651_9BURK</name>
<dbReference type="InterPro" id="IPR000192">
    <property type="entry name" value="Aminotrans_V_dom"/>
</dbReference>
<dbReference type="RefSeq" id="WP_161052185.1">
    <property type="nucleotide sequence ID" value="NZ_WWCR01000040.1"/>
</dbReference>
<protein>
    <submittedName>
        <fullName evidence="4">Aminotransferase class V-fold PLP-dependent enzyme</fullName>
    </submittedName>
</protein>
<feature type="signal peptide" evidence="2">
    <location>
        <begin position="1"/>
        <end position="25"/>
    </location>
</feature>
<gene>
    <name evidence="4" type="ORF">GTP56_25415</name>
</gene>
<dbReference type="SUPFAM" id="SSF53383">
    <property type="entry name" value="PLP-dependent transferases"/>
    <property type="match status" value="1"/>
</dbReference>
<dbReference type="PROSITE" id="PS51318">
    <property type="entry name" value="TAT"/>
    <property type="match status" value="1"/>
</dbReference>
<comment type="caution">
    <text evidence="4">The sequence shown here is derived from an EMBL/GenBank/DDBJ whole genome shotgun (WGS) entry which is preliminary data.</text>
</comment>
<evidence type="ECO:0000313" key="4">
    <source>
        <dbReference type="EMBL" id="MYM75511.1"/>
    </source>
</evidence>
<dbReference type="InterPro" id="IPR015421">
    <property type="entry name" value="PyrdxlP-dep_Trfase_major"/>
</dbReference>
<sequence length="427" mass="47079">MDGFQAGRRRLLGAAAGMTGMTAMAVPGVSSASPGAPSSAADWEAIAQSYDIAGDIVNLENAYYGIMARPVAEDFKRNIDYLNRYNSYYLRRRFDRAGMEQLRELLATHTGVAAEELAITRGATESLQNLICNYRLLKRGDTIMYANLDYDAMQYAMNDLAQRSGAKVALVKIPEPVNRQAAIDVYEQALRQHPRTRLLLLTHVNHRTGFVLPVVEIIKLAKARGVDVILDVAQSWGQLDYKLPDLGADFIGANLHKWVGAPLGTGFLYIRKERLADIGVERGDEDYPASDTRSRVHSGTFNAAALMTVPAALKLHDDIGVANRGRRLRELRDYWVRQVRGLDGVQVLTPDDAGSYGAVTSFRLRGHTTFEQNAALVNRLVEQYRIFTVARKGPVGGACIRVTPGLFTRTADLDQLVAALRDLSQKG</sequence>
<dbReference type="PANTHER" id="PTHR43092">
    <property type="entry name" value="L-CYSTEINE DESULFHYDRASE"/>
    <property type="match status" value="1"/>
</dbReference>
<evidence type="ECO:0000259" key="3">
    <source>
        <dbReference type="Pfam" id="PF00266"/>
    </source>
</evidence>
<evidence type="ECO:0000313" key="5">
    <source>
        <dbReference type="Proteomes" id="UP000469734"/>
    </source>
</evidence>
<feature type="chain" id="PRO_5031265510" evidence="2">
    <location>
        <begin position="26"/>
        <end position="427"/>
    </location>
</feature>
<dbReference type="Gene3D" id="3.40.640.10">
    <property type="entry name" value="Type I PLP-dependent aspartate aminotransferase-like (Major domain)"/>
    <property type="match status" value="1"/>
</dbReference>